<dbReference type="EMBL" id="OVEO01000017">
    <property type="protein sequence ID" value="SPR01298.1"/>
    <property type="molecule type" value="Genomic_DNA"/>
</dbReference>
<dbReference type="Gene3D" id="3.90.228.10">
    <property type="match status" value="1"/>
</dbReference>
<accession>A0A3P3YM98</accession>
<name>A0A3P3YM98_PLABS</name>
<feature type="compositionally biased region" description="Basic and acidic residues" evidence="1">
    <location>
        <begin position="137"/>
        <end position="153"/>
    </location>
</feature>
<dbReference type="Proteomes" id="UP000290189">
    <property type="component" value="Unassembled WGS sequence"/>
</dbReference>
<proteinExistence type="predicted"/>
<feature type="region of interest" description="Disordered" evidence="1">
    <location>
        <begin position="106"/>
        <end position="215"/>
    </location>
</feature>
<organism evidence="2 3">
    <name type="scientific">Plasmodiophora brassicae</name>
    <name type="common">Clubroot disease agent</name>
    <dbReference type="NCBI Taxonomy" id="37360"/>
    <lineage>
        <taxon>Eukaryota</taxon>
        <taxon>Sar</taxon>
        <taxon>Rhizaria</taxon>
        <taxon>Endomyxa</taxon>
        <taxon>Phytomyxea</taxon>
        <taxon>Plasmodiophorida</taxon>
        <taxon>Plasmodiophoridae</taxon>
        <taxon>Plasmodiophora</taxon>
    </lineage>
</organism>
<evidence type="ECO:0000313" key="2">
    <source>
        <dbReference type="EMBL" id="SPR01298.1"/>
    </source>
</evidence>
<feature type="compositionally biased region" description="Basic residues" evidence="1">
    <location>
        <begin position="126"/>
        <end position="136"/>
    </location>
</feature>
<gene>
    <name evidence="2" type="ORF">PLBR_LOCUS8513</name>
</gene>
<reference evidence="2 3" key="1">
    <citation type="submission" date="2018-03" db="EMBL/GenBank/DDBJ databases">
        <authorList>
            <person name="Fogelqvist J."/>
        </authorList>
    </citation>
    <scope>NUCLEOTIDE SEQUENCE [LARGE SCALE GENOMIC DNA]</scope>
</reference>
<keyword evidence="2" id="KW-0496">Mitochondrion</keyword>
<evidence type="ECO:0000313" key="3">
    <source>
        <dbReference type="Proteomes" id="UP000290189"/>
    </source>
</evidence>
<feature type="compositionally biased region" description="Basic residues" evidence="1">
    <location>
        <begin position="173"/>
        <end position="187"/>
    </location>
</feature>
<protein>
    <submittedName>
        <fullName evidence="2">Uncharacterized protein</fullName>
    </submittedName>
</protein>
<sequence length="625" mass="68839">MEAEDGLGGGVVVGGAACPDLSALSADGALRAMLERVLADVPVEEITSRLARQLIAEEMGCEGNALKPIKKLITATSERIVLERMQTTANAGGDDDDDEDAAPTRIRKKKHAGGRAEPITTGATPARKRLKLKSKSNNKENCENDVGREDQRPKPRVRPQPAPRESPVDKGRSRVTKAKRTRKRQALKSKGDGDDEDAADSERDAEDAPKGKHILRESKQGIVSVTLRSAYHVPICEHVLTVRLLREDKLAGVVVDRSVVALQLLEHDRLDEWVVYEEWGSGLGVKQFVTSGVFPEFASALAHFECRRDGRFRDGFQLEHQFCNRDPPSVNPLTLTEYLVSKEELAEAISYTNVSINDIPCLNVDKGLQIVGQLQRMVAKGIPIDTGDEAVNMLRTQFPFLNIDATGVNAAALSACRDDLYLLGEAKVTLAALTKRCAWNEASVRWIQQAGTAFDQLAQVIKDSAFSRNSNDNAITLEKMFAVEQPRQTARGHAFRRFTNRRLLWHCGTRLTNLQLVLNGTFSIADAFQDVLSDDIIHMSRNRAVLALCEIADDSSGTFTKEIRSRSMPQRPNTSIVNVNDETQLSITTDDCCPASALPEISRITVADAGQIRLRFIVTVRRSGL</sequence>
<dbReference type="SUPFAM" id="SSF56399">
    <property type="entry name" value="ADP-ribosylation"/>
    <property type="match status" value="1"/>
</dbReference>
<geneLocation type="mitochondrion" evidence="2"/>
<feature type="compositionally biased region" description="Basic and acidic residues" evidence="1">
    <location>
        <begin position="200"/>
        <end position="215"/>
    </location>
</feature>
<dbReference type="AlphaFoldDB" id="A0A3P3YM98"/>
<evidence type="ECO:0000256" key="1">
    <source>
        <dbReference type="SAM" id="MobiDB-lite"/>
    </source>
</evidence>